<dbReference type="RefSeq" id="WP_058319664.1">
    <property type="nucleotide sequence ID" value="NZ_CYSF01000017.1"/>
</dbReference>
<dbReference type="Proteomes" id="UP000051681">
    <property type="component" value="Unassembled WGS sequence"/>
</dbReference>
<dbReference type="EMBL" id="CYSF01000017">
    <property type="protein sequence ID" value="CUH85593.1"/>
    <property type="molecule type" value="Genomic_DNA"/>
</dbReference>
<name>A0A0P1GS91_9RHOB</name>
<sequence length="325" mass="37020">MSGRKTWGLVSTIKAPVEEVLNFCAHHLDLGAHRLFIYLDDDSVDHRAAFDLLSAHPKVRPLITDDAYWQKRGFKRRAKHQSRQFENAKHVYRRATGQVDWLTHIDVDEFLWPTVAQDKHTVADVLTGLSDDCQCARIRPWEALAPLDGGPQHDFKGMSIPAAQRRAETEEIYPDYGTHLNGGFLSHVAGKMFYRTGVEGMKVQIHNVWIGEDMNPQQQELPDLRLLHCHAGSWDHFYTAFHFRLDKGSYRSELRPNKPVEEGGVSLHDLLSGIYADGGEAALRRFYDTVCAADPDLIARLSAKGLHMTADLDLDAKRRRHFPDY</sequence>
<gene>
    <name evidence="1" type="ORF">TM5383_02827</name>
</gene>
<organism evidence="1 2">
    <name type="scientific">Thalassovita mediterranea</name>
    <dbReference type="NCBI Taxonomy" id="340021"/>
    <lineage>
        <taxon>Bacteria</taxon>
        <taxon>Pseudomonadati</taxon>
        <taxon>Pseudomonadota</taxon>
        <taxon>Alphaproteobacteria</taxon>
        <taxon>Rhodobacterales</taxon>
        <taxon>Roseobacteraceae</taxon>
        <taxon>Thalassovita</taxon>
    </lineage>
</organism>
<accession>A0A0P1GS91</accession>
<evidence type="ECO:0000313" key="2">
    <source>
        <dbReference type="Proteomes" id="UP000051681"/>
    </source>
</evidence>
<evidence type="ECO:0000313" key="1">
    <source>
        <dbReference type="EMBL" id="CUH85593.1"/>
    </source>
</evidence>
<keyword evidence="2" id="KW-1185">Reference proteome</keyword>
<reference evidence="1 2" key="1">
    <citation type="submission" date="2015-09" db="EMBL/GenBank/DDBJ databases">
        <authorList>
            <consortium name="Swine Surveillance"/>
        </authorList>
    </citation>
    <scope>NUCLEOTIDE SEQUENCE [LARGE SCALE GENOMIC DNA]</scope>
    <source>
        <strain evidence="1 2">CECT 8383</strain>
    </source>
</reference>
<dbReference type="AlphaFoldDB" id="A0A0P1GS91"/>
<protein>
    <recommendedName>
        <fullName evidence="3">Glycosyl transferase family 2</fullName>
    </recommendedName>
</protein>
<dbReference type="STRING" id="340021.TM5383_02827"/>
<dbReference type="Pfam" id="PF13704">
    <property type="entry name" value="Glyco_tranf_2_4"/>
    <property type="match status" value="1"/>
</dbReference>
<evidence type="ECO:0008006" key="3">
    <source>
        <dbReference type="Google" id="ProtNLM"/>
    </source>
</evidence>
<proteinExistence type="predicted"/>
<dbReference type="OrthoDB" id="7203640at2"/>